<keyword evidence="3" id="KW-1185">Reference proteome</keyword>
<comment type="caution">
    <text evidence="2">The sequence shown here is derived from an EMBL/GenBank/DDBJ whole genome shotgun (WGS) entry which is preliminary data.</text>
</comment>
<feature type="compositionally biased region" description="Polar residues" evidence="1">
    <location>
        <begin position="1"/>
        <end position="25"/>
    </location>
</feature>
<sequence>MSSDNPTVASANESTGVEPLNTSPTEPVPLKQDVDPANDVPPTLTDLPAGCEPVVFPLDLGSRTKNNQTVSSLPSAREFEDLVKAKIRPPGPARAEEVPMESAKSEYKEVLDKVGVAIGTDEVKVYKLETGMGKGEVYVVGLDVDGERIVGVRIP</sequence>
<feature type="region of interest" description="Disordered" evidence="1">
    <location>
        <begin position="1"/>
        <end position="49"/>
    </location>
</feature>
<evidence type="ECO:0000313" key="2">
    <source>
        <dbReference type="EMBL" id="KAK5172797.1"/>
    </source>
</evidence>
<dbReference type="GeneID" id="89924264"/>
<dbReference type="EMBL" id="JAVRRT010000004">
    <property type="protein sequence ID" value="KAK5172797.1"/>
    <property type="molecule type" value="Genomic_DNA"/>
</dbReference>
<dbReference type="RefSeq" id="XP_064661515.1">
    <property type="nucleotide sequence ID" value="XM_064800176.1"/>
</dbReference>
<dbReference type="AlphaFoldDB" id="A0AAV9PGG1"/>
<name>A0AAV9PGG1_9PEZI</name>
<dbReference type="InterPro" id="IPR056539">
    <property type="entry name" value="NuiA-like"/>
</dbReference>
<accession>A0AAV9PGG1</accession>
<proteinExistence type="predicted"/>
<gene>
    <name evidence="2" type="ORF">LTR77_002917</name>
</gene>
<organism evidence="2 3">
    <name type="scientific">Saxophila tyrrhenica</name>
    <dbReference type="NCBI Taxonomy" id="1690608"/>
    <lineage>
        <taxon>Eukaryota</taxon>
        <taxon>Fungi</taxon>
        <taxon>Dikarya</taxon>
        <taxon>Ascomycota</taxon>
        <taxon>Pezizomycotina</taxon>
        <taxon>Dothideomycetes</taxon>
        <taxon>Dothideomycetidae</taxon>
        <taxon>Mycosphaerellales</taxon>
        <taxon>Extremaceae</taxon>
        <taxon>Saxophila</taxon>
    </lineage>
</organism>
<evidence type="ECO:0000313" key="3">
    <source>
        <dbReference type="Proteomes" id="UP001337655"/>
    </source>
</evidence>
<dbReference type="Pfam" id="PF23151">
    <property type="entry name" value="NuiA_2"/>
    <property type="match status" value="1"/>
</dbReference>
<evidence type="ECO:0000256" key="1">
    <source>
        <dbReference type="SAM" id="MobiDB-lite"/>
    </source>
</evidence>
<dbReference type="Proteomes" id="UP001337655">
    <property type="component" value="Unassembled WGS sequence"/>
</dbReference>
<reference evidence="2 3" key="1">
    <citation type="submission" date="2023-08" db="EMBL/GenBank/DDBJ databases">
        <title>Black Yeasts Isolated from many extreme environments.</title>
        <authorList>
            <person name="Coleine C."/>
            <person name="Stajich J.E."/>
            <person name="Selbmann L."/>
        </authorList>
    </citation>
    <scope>NUCLEOTIDE SEQUENCE [LARGE SCALE GENOMIC DNA]</scope>
    <source>
        <strain evidence="2 3">CCFEE 5935</strain>
    </source>
</reference>
<protein>
    <submittedName>
        <fullName evidence="2">Uncharacterized protein</fullName>
    </submittedName>
</protein>